<gene>
    <name evidence="1" type="ORF">Lreu23DRAFT_3129</name>
</gene>
<dbReference type="RefSeq" id="WP_003665975.1">
    <property type="nucleotide sequence ID" value="NZ_AAPZ02000002.1"/>
</dbReference>
<organism evidence="1 2">
    <name type="scientific">Limosilactobacillus reuteri subsp. rodentium (strain DSM 17509 / CIP 109821 / 100-23)</name>
    <name type="common">Lactobacillus reuteri</name>
    <dbReference type="NCBI Taxonomy" id="349123"/>
    <lineage>
        <taxon>Bacteria</taxon>
        <taxon>Bacillati</taxon>
        <taxon>Bacillota</taxon>
        <taxon>Bacilli</taxon>
        <taxon>Lactobacillales</taxon>
        <taxon>Lactobacillaceae</taxon>
        <taxon>Limosilactobacillus</taxon>
    </lineage>
</organism>
<proteinExistence type="predicted"/>
<dbReference type="Proteomes" id="UP000003853">
    <property type="component" value="Unassembled WGS sequence"/>
</dbReference>
<dbReference type="PATRIC" id="fig|349123.13.peg.131"/>
<comment type="caution">
    <text evidence="1">The sequence shown here is derived from an EMBL/GenBank/DDBJ whole genome shotgun (WGS) entry which is preliminary data.</text>
</comment>
<dbReference type="EMBL" id="AAPZ02000002">
    <property type="protein sequence ID" value="EDX41618.1"/>
    <property type="molecule type" value="Genomic_DNA"/>
</dbReference>
<dbReference type="AlphaFoldDB" id="B3XQ17"/>
<name>B3XQ17_LIMR1</name>
<evidence type="ECO:0000313" key="2">
    <source>
        <dbReference type="Proteomes" id="UP000003853"/>
    </source>
</evidence>
<accession>B3XQ17</accession>
<reference evidence="2" key="1">
    <citation type="submission" date="2008-06" db="EMBL/GenBank/DDBJ databases">
        <title>Permanent draft sequence of Lactobacillus reuteri 100-23.</title>
        <authorList>
            <consortium name="US DOE Joint Genome Institute"/>
            <person name="Copeland A."/>
            <person name="Lucas S."/>
            <person name="Lapidus A."/>
            <person name="Barry K."/>
            <person name="Detter J.C."/>
            <person name="Glavina del Rio T."/>
            <person name="Hammon N."/>
            <person name="Israni S."/>
            <person name="Dalin E."/>
            <person name="Tice H."/>
            <person name="Pitluck S."/>
            <person name="Sun H."/>
            <person name="Schmutz J."/>
            <person name="Larimer F."/>
            <person name="Land M."/>
            <person name="Hauser L."/>
            <person name="Walter J."/>
            <person name="Heng N.C.K."/>
            <person name="Tannock G.W."/>
            <person name="Richardson P."/>
        </authorList>
    </citation>
    <scope>NUCLEOTIDE SEQUENCE [LARGE SCALE GENOMIC DNA]</scope>
    <source>
        <strain evidence="2">DSM 17509 / CIP 109821 / 100-23</strain>
    </source>
</reference>
<protein>
    <submittedName>
        <fullName evidence="1">Uncharacterized protein</fullName>
    </submittedName>
</protein>
<evidence type="ECO:0000313" key="1">
    <source>
        <dbReference type="EMBL" id="EDX41618.1"/>
    </source>
</evidence>
<sequence length="128" mass="14951">MGINKEFLLPNAKQIRHFSFGGKLLDCRESLKEAINNRSDDYLPIQWYTSDPYNAGQAVTLLELSNYSFHMYHQGEGTGYSFTILTSLREEMHYIDIDTIETKTFRIQFEQGKYDALLELLEANKERN</sequence>